<evidence type="ECO:0000313" key="4">
    <source>
        <dbReference type="EMBL" id="USG66917.1"/>
    </source>
</evidence>
<gene>
    <name evidence="4" type="ORF">NDK47_06370</name>
</gene>
<dbReference type="Gene3D" id="3.40.630.10">
    <property type="entry name" value="Zn peptidases"/>
    <property type="match status" value="1"/>
</dbReference>
<dbReference type="SUPFAM" id="SSF53187">
    <property type="entry name" value="Zn-dependent exopeptidases"/>
    <property type="match status" value="1"/>
</dbReference>
<sequence>MSSVLSYLKEAEQQILSDLERVVRAESPTHDKAAVDHCGDVFQELFHRYLGLSADVIPMKETGNQLRYTIGDGPEQILITGHIDTVWEKGRLSFRTEGNRAYGPGILDMKGGNIQALWALRALREVGLPLNKKIVFLLTSDEETGSDTSRALIEEEARKSVAVLVPEPAVAHTGALKTARKGVGHYQLAIKGKAAHAGNHHEDGISAIQEMALQIIDLHALTDYAKGTTVNVGIASGGNRTNVVAEHALLDIDVRITSMAEAERIQKAVLGAVPKLDGITLKASGALNRPPMERTAETARLFELASQCGEQLGFTLTEAAAGGGSDGNFTAALGIPTLDGLGSVGDGPHAEYEHILIDQLAPRSALLAHLLAKL</sequence>
<organism evidence="4 5">
    <name type="scientific">Brevibacillus ruminantium</name>
    <dbReference type="NCBI Taxonomy" id="2950604"/>
    <lineage>
        <taxon>Bacteria</taxon>
        <taxon>Bacillati</taxon>
        <taxon>Bacillota</taxon>
        <taxon>Bacilli</taxon>
        <taxon>Bacillales</taxon>
        <taxon>Paenibacillaceae</taxon>
        <taxon>Brevibacillus</taxon>
    </lineage>
</organism>
<dbReference type="InterPro" id="IPR017150">
    <property type="entry name" value="Pept_M20_glutamate_carboxypep"/>
</dbReference>
<evidence type="ECO:0000256" key="2">
    <source>
        <dbReference type="ARBA" id="ARBA00022801"/>
    </source>
</evidence>
<dbReference type="SUPFAM" id="SSF55031">
    <property type="entry name" value="Bacterial exopeptidase dimerisation domain"/>
    <property type="match status" value="1"/>
</dbReference>
<dbReference type="InterPro" id="IPR002933">
    <property type="entry name" value="Peptidase_M20"/>
</dbReference>
<dbReference type="CDD" id="cd03885">
    <property type="entry name" value="M20_CPDG2"/>
    <property type="match status" value="1"/>
</dbReference>
<keyword evidence="5" id="KW-1185">Reference proteome</keyword>
<dbReference type="PANTHER" id="PTHR43808">
    <property type="entry name" value="ACETYLORNITHINE DEACETYLASE"/>
    <property type="match status" value="1"/>
</dbReference>
<reference evidence="4" key="1">
    <citation type="submission" date="2022-06" db="EMBL/GenBank/DDBJ databases">
        <title>Genome sequencing of Brevibacillus sp. BB3-R1.</title>
        <authorList>
            <person name="Heo J."/>
            <person name="Lee D."/>
            <person name="Won M."/>
            <person name="Han B.-H."/>
            <person name="Hong S.-B."/>
            <person name="Kwon S.-W."/>
        </authorList>
    </citation>
    <scope>NUCLEOTIDE SEQUENCE</scope>
    <source>
        <strain evidence="4">BB3-R1</strain>
    </source>
</reference>
<dbReference type="PANTHER" id="PTHR43808:SF9">
    <property type="entry name" value="BLL0789 PROTEIN"/>
    <property type="match status" value="1"/>
</dbReference>
<proteinExistence type="predicted"/>
<dbReference type="EMBL" id="CP098755">
    <property type="protein sequence ID" value="USG66917.1"/>
    <property type="molecule type" value="Genomic_DNA"/>
</dbReference>
<evidence type="ECO:0000256" key="1">
    <source>
        <dbReference type="ARBA" id="ARBA00022723"/>
    </source>
</evidence>
<accession>A0ABY4WLH7</accession>
<name>A0ABY4WLH7_9BACL</name>
<feature type="domain" description="Peptidase M20 dimerisation" evidence="3">
    <location>
        <begin position="178"/>
        <end position="271"/>
    </location>
</feature>
<keyword evidence="1" id="KW-0479">Metal-binding</keyword>
<dbReference type="Gene3D" id="3.30.70.360">
    <property type="match status" value="1"/>
</dbReference>
<dbReference type="RefSeq" id="WP_251874022.1">
    <property type="nucleotide sequence ID" value="NZ_CP098755.1"/>
</dbReference>
<dbReference type="Proteomes" id="UP001056500">
    <property type="component" value="Chromosome"/>
</dbReference>
<evidence type="ECO:0000259" key="3">
    <source>
        <dbReference type="Pfam" id="PF07687"/>
    </source>
</evidence>
<evidence type="ECO:0000313" key="5">
    <source>
        <dbReference type="Proteomes" id="UP001056500"/>
    </source>
</evidence>
<protein>
    <submittedName>
        <fullName evidence="4">M20 family metallopeptidase</fullName>
    </submittedName>
</protein>
<dbReference type="InterPro" id="IPR050072">
    <property type="entry name" value="Peptidase_M20A"/>
</dbReference>
<keyword evidence="2" id="KW-0378">Hydrolase</keyword>
<dbReference type="PIRSF" id="PIRSF037238">
    <property type="entry name" value="Carboxypeptidase_G2"/>
    <property type="match status" value="1"/>
</dbReference>
<dbReference type="Pfam" id="PF01546">
    <property type="entry name" value="Peptidase_M20"/>
    <property type="match status" value="1"/>
</dbReference>
<dbReference type="InterPro" id="IPR011650">
    <property type="entry name" value="Peptidase_M20_dimer"/>
</dbReference>
<dbReference type="Pfam" id="PF07687">
    <property type="entry name" value="M20_dimer"/>
    <property type="match status" value="1"/>
</dbReference>
<dbReference type="InterPro" id="IPR036264">
    <property type="entry name" value="Bact_exopeptidase_dim_dom"/>
</dbReference>